<reference evidence="4 5" key="1">
    <citation type="submission" date="2016-10" db="EMBL/GenBank/DDBJ databases">
        <authorList>
            <person name="de Groot N.N."/>
        </authorList>
    </citation>
    <scope>NUCLEOTIDE SEQUENCE [LARGE SCALE GENOMIC DNA]</scope>
    <source>
        <strain evidence="4 5">DSM 17925</strain>
    </source>
</reference>
<evidence type="ECO:0000256" key="3">
    <source>
        <dbReference type="PIRSR" id="PIRSR607837-1"/>
    </source>
</evidence>
<evidence type="ECO:0000313" key="5">
    <source>
        <dbReference type="Proteomes" id="UP000199167"/>
    </source>
</evidence>
<keyword evidence="5" id="KW-1185">Reference proteome</keyword>
<evidence type="ECO:0000256" key="1">
    <source>
        <dbReference type="ARBA" id="ARBA00008635"/>
    </source>
</evidence>
<protein>
    <submittedName>
        <fullName evidence="4">Uncharacterized damage-inducible protein DinB (Forms a four-helix bundle)</fullName>
    </submittedName>
</protein>
<dbReference type="PANTHER" id="PTHR37302:SF1">
    <property type="entry name" value="PROTEIN DINB"/>
    <property type="match status" value="1"/>
</dbReference>
<dbReference type="GO" id="GO:0046872">
    <property type="term" value="F:metal ion binding"/>
    <property type="evidence" value="ECO:0007669"/>
    <property type="project" value="UniProtKB-KW"/>
</dbReference>
<dbReference type="EMBL" id="FOIZ01000001">
    <property type="protein sequence ID" value="SEW11896.1"/>
    <property type="molecule type" value="Genomic_DNA"/>
</dbReference>
<comment type="similarity">
    <text evidence="1">Belongs to the DinB family.</text>
</comment>
<dbReference type="PANTHER" id="PTHR37302">
    <property type="entry name" value="SLR1116 PROTEIN"/>
    <property type="match status" value="1"/>
</dbReference>
<name>A0A1I0PBW7_9RHOB</name>
<dbReference type="Pfam" id="PF05163">
    <property type="entry name" value="DinB"/>
    <property type="match status" value="1"/>
</dbReference>
<dbReference type="SUPFAM" id="SSF109854">
    <property type="entry name" value="DinB/YfiT-like putative metalloenzymes"/>
    <property type="match status" value="1"/>
</dbReference>
<gene>
    <name evidence="4" type="ORF">SAMN04488515_1145</name>
</gene>
<organism evidence="4 5">
    <name type="scientific">Cognatiyoonia koreensis</name>
    <dbReference type="NCBI Taxonomy" id="364200"/>
    <lineage>
        <taxon>Bacteria</taxon>
        <taxon>Pseudomonadati</taxon>
        <taxon>Pseudomonadota</taxon>
        <taxon>Alphaproteobacteria</taxon>
        <taxon>Rhodobacterales</taxon>
        <taxon>Paracoccaceae</taxon>
        <taxon>Cognatiyoonia</taxon>
    </lineage>
</organism>
<feature type="binding site" evidence="3">
    <location>
        <position position="140"/>
    </location>
    <ligand>
        <name>a divalent metal cation</name>
        <dbReference type="ChEBI" id="CHEBI:60240"/>
    </ligand>
</feature>
<dbReference type="InterPro" id="IPR034660">
    <property type="entry name" value="DinB/YfiT-like"/>
</dbReference>
<evidence type="ECO:0000313" key="4">
    <source>
        <dbReference type="EMBL" id="SEW11896.1"/>
    </source>
</evidence>
<dbReference type="STRING" id="364200.SAMN04488515_1145"/>
<dbReference type="InterPro" id="IPR007837">
    <property type="entry name" value="DinB"/>
</dbReference>
<proteinExistence type="inferred from homology"/>
<feature type="binding site" evidence="3">
    <location>
        <position position="50"/>
    </location>
    <ligand>
        <name>a divalent metal cation</name>
        <dbReference type="ChEBI" id="CHEBI:60240"/>
    </ligand>
</feature>
<accession>A0A1I0PBW7</accession>
<dbReference type="AlphaFoldDB" id="A0A1I0PBW7"/>
<dbReference type="Proteomes" id="UP000199167">
    <property type="component" value="Unassembled WGS sequence"/>
</dbReference>
<dbReference type="Gene3D" id="1.20.120.450">
    <property type="entry name" value="dinb family like domain"/>
    <property type="match status" value="1"/>
</dbReference>
<evidence type="ECO:0000256" key="2">
    <source>
        <dbReference type="ARBA" id="ARBA00022723"/>
    </source>
</evidence>
<keyword evidence="2 3" id="KW-0479">Metal-binding</keyword>
<feature type="binding site" evidence="3">
    <location>
        <position position="136"/>
    </location>
    <ligand>
        <name>a divalent metal cation</name>
        <dbReference type="ChEBI" id="CHEBI:60240"/>
    </ligand>
</feature>
<sequence length="167" mass="18947">MIDPAFCQLMARYNTWQNSGLRDVVDKMSDAELRKDRGAFFGSVMATLNHLLWGDMIWMSRFDMGEAPPGGITESVHLTPTKAVWAAERFRMDGRITEWARHLKAIDLAGDLNWTNTNGEAKTDRMWVCVTHFFNHQTHHRGQVHAMLTAAGQTLPATDIPALLDRH</sequence>